<proteinExistence type="predicted"/>
<protein>
    <submittedName>
        <fullName evidence="1">Uncharacterized protein</fullName>
    </submittedName>
</protein>
<dbReference type="PANTHER" id="PTHR46113">
    <property type="entry name" value="SNAC DOMAIN-CONTAINING PROTEIN"/>
    <property type="match status" value="1"/>
</dbReference>
<dbReference type="InParanoid" id="E9G9I1"/>
<sequence length="235" mass="27499">MQLLSEQFEMTDEERRGVKEMSTFIALFHSATFLKSRLFSISPALDLNYWSMMHLYKEENPAAAKVAIDSVLKHLWYLTEEVVVLSIFDRQLDPVLRKGIVVKLLSFPRPKTFSPGNPKFISLKFDSIITYPDQLLNFVGSRSWLLFVSLKLTEENFDWMHTEVENWKKISGYKKIGGIVRSFEVVNDCAERAVKLISDFKDVVVNFKEQEYLFQVIEDHRNHFRSFNKSSLKDL</sequence>
<keyword evidence="2" id="KW-1185">Reference proteome</keyword>
<dbReference type="Proteomes" id="UP000000305">
    <property type="component" value="Unassembled WGS sequence"/>
</dbReference>
<evidence type="ECO:0000313" key="1">
    <source>
        <dbReference type="EMBL" id="EFX83569.1"/>
    </source>
</evidence>
<dbReference type="OMA" id="WMHTEVE"/>
<dbReference type="OrthoDB" id="6629168at2759"/>
<dbReference type="EMBL" id="GL732536">
    <property type="protein sequence ID" value="EFX83569.1"/>
    <property type="molecule type" value="Genomic_DNA"/>
</dbReference>
<dbReference type="PhylomeDB" id="E9G9I1"/>
<dbReference type="eggNOG" id="ENOG502RZ3S">
    <property type="taxonomic scope" value="Eukaryota"/>
</dbReference>
<gene>
    <name evidence="1" type="ORF">DAPPUDRAFT_315352</name>
</gene>
<organism evidence="1 2">
    <name type="scientific">Daphnia pulex</name>
    <name type="common">Water flea</name>
    <dbReference type="NCBI Taxonomy" id="6669"/>
    <lineage>
        <taxon>Eukaryota</taxon>
        <taxon>Metazoa</taxon>
        <taxon>Ecdysozoa</taxon>
        <taxon>Arthropoda</taxon>
        <taxon>Crustacea</taxon>
        <taxon>Branchiopoda</taxon>
        <taxon>Diplostraca</taxon>
        <taxon>Cladocera</taxon>
        <taxon>Anomopoda</taxon>
        <taxon>Daphniidae</taxon>
        <taxon>Daphnia</taxon>
    </lineage>
</organism>
<dbReference type="KEGG" id="dpx:DAPPUDRAFT_315352"/>
<dbReference type="HOGENOM" id="CLU_014733_1_2_1"/>
<name>E9G9I1_DAPPU</name>
<evidence type="ECO:0000313" key="2">
    <source>
        <dbReference type="Proteomes" id="UP000000305"/>
    </source>
</evidence>
<dbReference type="PANTHER" id="PTHR46113:SF1">
    <property type="entry name" value="PEPTIDASE M17 LEUCYL AMINOPEPTIDASE N-TERMINAL DOMAIN-CONTAINING PROTEIN"/>
    <property type="match status" value="1"/>
</dbReference>
<reference evidence="1 2" key="1">
    <citation type="journal article" date="2011" name="Science">
        <title>The ecoresponsive genome of Daphnia pulex.</title>
        <authorList>
            <person name="Colbourne J.K."/>
            <person name="Pfrender M.E."/>
            <person name="Gilbert D."/>
            <person name="Thomas W.K."/>
            <person name="Tucker A."/>
            <person name="Oakley T.H."/>
            <person name="Tokishita S."/>
            <person name="Aerts A."/>
            <person name="Arnold G.J."/>
            <person name="Basu M.K."/>
            <person name="Bauer D.J."/>
            <person name="Caceres C.E."/>
            <person name="Carmel L."/>
            <person name="Casola C."/>
            <person name="Choi J.H."/>
            <person name="Detter J.C."/>
            <person name="Dong Q."/>
            <person name="Dusheyko S."/>
            <person name="Eads B.D."/>
            <person name="Frohlich T."/>
            <person name="Geiler-Samerotte K.A."/>
            <person name="Gerlach D."/>
            <person name="Hatcher P."/>
            <person name="Jogdeo S."/>
            <person name="Krijgsveld J."/>
            <person name="Kriventseva E.V."/>
            <person name="Kultz D."/>
            <person name="Laforsch C."/>
            <person name="Lindquist E."/>
            <person name="Lopez J."/>
            <person name="Manak J.R."/>
            <person name="Muller J."/>
            <person name="Pangilinan J."/>
            <person name="Patwardhan R.P."/>
            <person name="Pitluck S."/>
            <person name="Pritham E.J."/>
            <person name="Rechtsteiner A."/>
            <person name="Rho M."/>
            <person name="Rogozin I.B."/>
            <person name="Sakarya O."/>
            <person name="Salamov A."/>
            <person name="Schaack S."/>
            <person name="Shapiro H."/>
            <person name="Shiga Y."/>
            <person name="Skalitzky C."/>
            <person name="Smith Z."/>
            <person name="Souvorov A."/>
            <person name="Sung W."/>
            <person name="Tang Z."/>
            <person name="Tsuchiya D."/>
            <person name="Tu H."/>
            <person name="Vos H."/>
            <person name="Wang M."/>
            <person name="Wolf Y.I."/>
            <person name="Yamagata H."/>
            <person name="Yamada T."/>
            <person name="Ye Y."/>
            <person name="Shaw J.R."/>
            <person name="Andrews J."/>
            <person name="Crease T.J."/>
            <person name="Tang H."/>
            <person name="Lucas S.M."/>
            <person name="Robertson H.M."/>
            <person name="Bork P."/>
            <person name="Koonin E.V."/>
            <person name="Zdobnov E.M."/>
            <person name="Grigoriev I.V."/>
            <person name="Lynch M."/>
            <person name="Boore J.L."/>
        </authorList>
    </citation>
    <scope>NUCLEOTIDE SEQUENCE [LARGE SCALE GENOMIC DNA]</scope>
</reference>
<accession>E9G9I1</accession>
<dbReference type="AlphaFoldDB" id="E9G9I1"/>